<comment type="caution">
    <text evidence="29">The sequence shown here is derived from an EMBL/GenBank/DDBJ whole genome shotgun (WGS) entry which is preliminary data.</text>
</comment>
<keyword evidence="5" id="KW-0813">Transport</keyword>
<evidence type="ECO:0000256" key="8">
    <source>
        <dbReference type="ARBA" id="ARBA00022553"/>
    </source>
</evidence>
<keyword evidence="12" id="KW-0995">Kinetochore</keyword>
<evidence type="ECO:0000256" key="16">
    <source>
        <dbReference type="ARBA" id="ARBA00023054"/>
    </source>
</evidence>
<keyword evidence="17" id="KW-0472">Membrane</keyword>
<keyword evidence="6" id="KW-0158">Chromosome</keyword>
<gene>
    <name evidence="29" type="ORF">GDO81_014295</name>
</gene>
<keyword evidence="11" id="KW-0256">Endoplasmic reticulum</keyword>
<dbReference type="InterPro" id="IPR009361">
    <property type="entry name" value="Zw10_N"/>
</dbReference>
<dbReference type="GO" id="GO:0005819">
    <property type="term" value="C:spindle"/>
    <property type="evidence" value="ECO:0007669"/>
    <property type="project" value="UniProtKB-SubCell"/>
</dbReference>
<dbReference type="PANTHER" id="PTHR12205">
    <property type="entry name" value="CENTROMERE/KINETOCHORE PROTEIN ZW10"/>
    <property type="match status" value="1"/>
</dbReference>
<dbReference type="InterPro" id="IPR055148">
    <property type="entry name" value="ZW10_C_2"/>
</dbReference>
<dbReference type="Pfam" id="PF06248">
    <property type="entry name" value="Zw10_N"/>
    <property type="match status" value="1"/>
</dbReference>
<keyword evidence="14" id="KW-0653">Protein transport</keyword>
<evidence type="ECO:0000256" key="10">
    <source>
        <dbReference type="ARBA" id="ARBA00022776"/>
    </source>
</evidence>
<feature type="domain" description="Centromere/kinetochore protein zw10 N-terminal" evidence="25">
    <location>
        <begin position="27"/>
        <end position="118"/>
    </location>
</feature>
<evidence type="ECO:0000256" key="17">
    <source>
        <dbReference type="ARBA" id="ARBA00023136"/>
    </source>
</evidence>
<dbReference type="Proteomes" id="UP000824782">
    <property type="component" value="Unassembled WGS sequence"/>
</dbReference>
<keyword evidence="7" id="KW-0963">Cytoplasm</keyword>
<dbReference type="GO" id="GO:0007094">
    <property type="term" value="P:mitotic spindle assembly checkpoint signaling"/>
    <property type="evidence" value="ECO:0007669"/>
    <property type="project" value="TreeGrafter"/>
</dbReference>
<feature type="coiled-coil region" evidence="23">
    <location>
        <begin position="17"/>
        <end position="102"/>
    </location>
</feature>
<feature type="domain" description="Centromere/kinetochore protein zw10 middle" evidence="26">
    <location>
        <begin position="177"/>
        <end position="413"/>
    </location>
</feature>
<dbReference type="GO" id="GO:0006888">
    <property type="term" value="P:endoplasmic reticulum to Golgi vesicle-mediated transport"/>
    <property type="evidence" value="ECO:0007669"/>
    <property type="project" value="TreeGrafter"/>
</dbReference>
<dbReference type="PANTHER" id="PTHR12205:SF0">
    <property type="entry name" value="CENTROMERE_KINETOCHORE PROTEIN ZW10 HOMOLOG"/>
    <property type="match status" value="1"/>
</dbReference>
<evidence type="ECO:0000256" key="9">
    <source>
        <dbReference type="ARBA" id="ARBA00022618"/>
    </source>
</evidence>
<dbReference type="Pfam" id="PF20666">
    <property type="entry name" value="ZW10_C"/>
    <property type="match status" value="1"/>
</dbReference>
<evidence type="ECO:0000256" key="1">
    <source>
        <dbReference type="ARBA" id="ARBA00004186"/>
    </source>
</evidence>
<evidence type="ECO:0000256" key="24">
    <source>
        <dbReference type="SAM" id="MobiDB-lite"/>
    </source>
</evidence>
<comment type="similarity">
    <text evidence="4">Belongs to the ZW10 family.</text>
</comment>
<evidence type="ECO:0000256" key="11">
    <source>
        <dbReference type="ARBA" id="ARBA00022824"/>
    </source>
</evidence>
<evidence type="ECO:0000256" key="13">
    <source>
        <dbReference type="ARBA" id="ARBA00022892"/>
    </source>
</evidence>
<feature type="domain" description="ZW10 C-terminal helical" evidence="28">
    <location>
        <begin position="618"/>
        <end position="772"/>
    </location>
</feature>
<keyword evidence="20" id="KW-0137">Centromere</keyword>
<evidence type="ECO:0000256" key="18">
    <source>
        <dbReference type="ARBA" id="ARBA00023212"/>
    </source>
</evidence>
<keyword evidence="13" id="KW-0931">ER-Golgi transport</keyword>
<keyword evidence="9" id="KW-0132">Cell division</keyword>
<evidence type="ECO:0000256" key="6">
    <source>
        <dbReference type="ARBA" id="ARBA00022454"/>
    </source>
</evidence>
<keyword evidence="18" id="KW-0206">Cytoskeleton</keyword>
<evidence type="ECO:0000256" key="20">
    <source>
        <dbReference type="ARBA" id="ARBA00023328"/>
    </source>
</evidence>
<comment type="subcellular location">
    <subcellularLocation>
        <location evidence="3">Chromosome</location>
        <location evidence="3">Centromere</location>
        <location evidence="3">Kinetochore</location>
    </subcellularLocation>
    <subcellularLocation>
        <location evidence="1">Cytoplasm</location>
        <location evidence="1">Cytoskeleton</location>
        <location evidence="1">Spindle</location>
    </subcellularLocation>
    <subcellularLocation>
        <location evidence="2">Endoplasmic reticulum membrane</location>
        <topology evidence="2">Peripheral membrane protein</topology>
    </subcellularLocation>
</comment>
<evidence type="ECO:0000256" key="22">
    <source>
        <dbReference type="ARBA" id="ARBA00069312"/>
    </source>
</evidence>
<evidence type="ECO:0000313" key="29">
    <source>
        <dbReference type="EMBL" id="KAG8569203.1"/>
    </source>
</evidence>
<comment type="subunit">
    <text evidence="21">Interacts with NBAS and KNTC1/ROD; the interactions are mutually exclusive and indicative for its association in two different vesicle tethering complexes. Component of the RZZ complex composed of KNTC1/ROD, ZW10 and ZWILCH. Component of the NRZ complex composed of NBAS, ZW10 and RINT1/TIP20L; NRZ associates with SNAREs STX18, USE1L, BNIP1/SEC20L and SEC22B (the assembly has been described as syntaxin 18 complex). Interacts directly with RINT1/TIP20L bound to BNIP1/SEC20L. Interacts with C19orf25 and ZWINT. Interacts with ZFYVE1. Interacts with RAB18 and this interaction is enhanced in the presence of ZFYVE1.</text>
</comment>
<dbReference type="InterPro" id="IPR048344">
    <property type="entry name" value="Zw10_middle"/>
</dbReference>
<feature type="domain" description="Centromere/kinetochore protein zw10 C-terminal" evidence="27">
    <location>
        <begin position="466"/>
        <end position="596"/>
    </location>
</feature>
<evidence type="ECO:0000256" key="12">
    <source>
        <dbReference type="ARBA" id="ARBA00022838"/>
    </source>
</evidence>
<accession>A0AAV7B9F2</accession>
<keyword evidence="15" id="KW-0007">Acetylation</keyword>
<dbReference type="AlphaFoldDB" id="A0AAV7B9F2"/>
<dbReference type="GO" id="GO:0051301">
    <property type="term" value="P:cell division"/>
    <property type="evidence" value="ECO:0007669"/>
    <property type="project" value="UniProtKB-KW"/>
</dbReference>
<evidence type="ECO:0000256" key="5">
    <source>
        <dbReference type="ARBA" id="ARBA00022448"/>
    </source>
</evidence>
<evidence type="ECO:0000256" key="23">
    <source>
        <dbReference type="SAM" id="Coils"/>
    </source>
</evidence>
<dbReference type="EMBL" id="WNYA01000006">
    <property type="protein sequence ID" value="KAG8569203.1"/>
    <property type="molecule type" value="Genomic_DNA"/>
</dbReference>
<keyword evidence="16 23" id="KW-0175">Coiled coil</keyword>
<evidence type="ECO:0000256" key="4">
    <source>
        <dbReference type="ARBA" id="ARBA00006245"/>
    </source>
</evidence>
<dbReference type="Pfam" id="PF20665">
    <property type="entry name" value="Zw10_middle"/>
    <property type="match status" value="1"/>
</dbReference>
<evidence type="ECO:0000256" key="19">
    <source>
        <dbReference type="ARBA" id="ARBA00023306"/>
    </source>
</evidence>
<proteinExistence type="inferred from homology"/>
<evidence type="ECO:0000256" key="2">
    <source>
        <dbReference type="ARBA" id="ARBA00004406"/>
    </source>
</evidence>
<sequence>MASFVTEVLAHSGRLEKEDLGTKISRLSRRVEEVKGEVCDMINKKYDEFLPSMQSAEDLVAQVNNLNRDVDLLKSTIDNEVQNELKVAISEFTELKQQLERNTMILGVLRQLQEFNSAIEKYNAALSERNYINAAEQLEKAQSCLKILKSRKGFELKVLKSLGIELTVQKQNMLYHLGEEWQKLAVWKLPPSKDHSSLDLILKTELHLCTLPSADETSSAPVLGSVLQALAILGELNTKLKFFSQLLLNYILKPLVLYPSLHAVVETHPQGVILRFESTKCEQERPPPADVFLKLKVVLELLHKHLLDVPVENQIGDENNKLVLAEVLGDLIWEDISESIIKDCLVYSIPTNSSKLEQYEEVIKATEQFENDLKGMKYLKGDATELLKYARNVNSHFASKKCQDVIVTARNLMTSEIHNTVKITPESKVNVPKLQSPGGEKTKPQKSPSREAPALENEVKLGQHTFSLPTCRISESVEKLMELAYQTLSEATTSNKPCAIQLFYTVRNIFHLFYDVVPTYHKENLQKLPQLSAIHHNNCMYIAHHLLTLGHQFRYHLPTPLSDGAATFVDMVPGFRRLGTETFLAQMRLQKGELLDRLSNARSFINMEDEDNYTAGHKAIRQVIHQLSRLGKVWQDVLPVGIYCKAMGTLLNTAITEMINKIAALEDISTEDGERLYTLCRTMIEEGPLVFTPLLEEGKNKKYQEEVPIYVQKWMKFKELMIILQANLQEIVDRWADGKGPLATEFSTNEVKSLIRALFQNTERRAAALTKIK</sequence>
<evidence type="ECO:0000313" key="30">
    <source>
        <dbReference type="Proteomes" id="UP000824782"/>
    </source>
</evidence>
<evidence type="ECO:0000259" key="28">
    <source>
        <dbReference type="Pfam" id="PF22766"/>
    </source>
</evidence>
<evidence type="ECO:0000259" key="25">
    <source>
        <dbReference type="Pfam" id="PF06248"/>
    </source>
</evidence>
<feature type="region of interest" description="Disordered" evidence="24">
    <location>
        <begin position="428"/>
        <end position="452"/>
    </location>
</feature>
<dbReference type="GO" id="GO:0005789">
    <property type="term" value="C:endoplasmic reticulum membrane"/>
    <property type="evidence" value="ECO:0007669"/>
    <property type="project" value="UniProtKB-SubCell"/>
</dbReference>
<dbReference type="Pfam" id="PF22766">
    <property type="entry name" value="ZW10_C2"/>
    <property type="match status" value="1"/>
</dbReference>
<evidence type="ECO:0000256" key="21">
    <source>
        <dbReference type="ARBA" id="ARBA00065852"/>
    </source>
</evidence>
<evidence type="ECO:0000256" key="3">
    <source>
        <dbReference type="ARBA" id="ARBA00004629"/>
    </source>
</evidence>
<dbReference type="InterPro" id="IPR046362">
    <property type="entry name" value="Zw10/DSL1_C_sf"/>
</dbReference>
<keyword evidence="19" id="KW-0131">Cell cycle</keyword>
<dbReference type="InterPro" id="IPR048343">
    <property type="entry name" value="ZW10_C"/>
</dbReference>
<dbReference type="GO" id="GO:0015031">
    <property type="term" value="P:protein transport"/>
    <property type="evidence" value="ECO:0007669"/>
    <property type="project" value="UniProtKB-KW"/>
</dbReference>
<name>A0AAV7B9F2_ENGPU</name>
<dbReference type="GO" id="GO:0005634">
    <property type="term" value="C:nucleus"/>
    <property type="evidence" value="ECO:0007669"/>
    <property type="project" value="InterPro"/>
</dbReference>
<protein>
    <recommendedName>
        <fullName evidence="22">Centromere/kinetochore protein zw10 homolog</fullName>
    </recommendedName>
</protein>
<dbReference type="GO" id="GO:1990423">
    <property type="term" value="C:RZZ complex"/>
    <property type="evidence" value="ECO:0007669"/>
    <property type="project" value="TreeGrafter"/>
</dbReference>
<evidence type="ECO:0000256" key="14">
    <source>
        <dbReference type="ARBA" id="ARBA00022927"/>
    </source>
</evidence>
<dbReference type="Gene3D" id="1.10.357.150">
    <property type="match status" value="1"/>
</dbReference>
<evidence type="ECO:0000259" key="26">
    <source>
        <dbReference type="Pfam" id="PF20665"/>
    </source>
</evidence>
<evidence type="ECO:0000256" key="7">
    <source>
        <dbReference type="ARBA" id="ARBA00022490"/>
    </source>
</evidence>
<evidence type="ECO:0000256" key="15">
    <source>
        <dbReference type="ARBA" id="ARBA00022990"/>
    </source>
</evidence>
<keyword evidence="10" id="KW-0498">Mitosis</keyword>
<organism evidence="29 30">
    <name type="scientific">Engystomops pustulosus</name>
    <name type="common">Tungara frog</name>
    <name type="synonym">Physalaemus pustulosus</name>
    <dbReference type="NCBI Taxonomy" id="76066"/>
    <lineage>
        <taxon>Eukaryota</taxon>
        <taxon>Metazoa</taxon>
        <taxon>Chordata</taxon>
        <taxon>Craniata</taxon>
        <taxon>Vertebrata</taxon>
        <taxon>Euteleostomi</taxon>
        <taxon>Amphibia</taxon>
        <taxon>Batrachia</taxon>
        <taxon>Anura</taxon>
        <taxon>Neobatrachia</taxon>
        <taxon>Hyloidea</taxon>
        <taxon>Leptodactylidae</taxon>
        <taxon>Leiuperinae</taxon>
        <taxon>Engystomops</taxon>
    </lineage>
</organism>
<reference evidence="29" key="1">
    <citation type="thesis" date="2020" institute="ProQuest LLC" country="789 East Eisenhower Parkway, Ann Arbor, MI, USA">
        <title>Comparative Genomics and Chromosome Evolution.</title>
        <authorList>
            <person name="Mudd A.B."/>
        </authorList>
    </citation>
    <scope>NUCLEOTIDE SEQUENCE</scope>
    <source>
        <strain evidence="29">237g6f4</strain>
        <tissue evidence="29">Blood</tissue>
    </source>
</reference>
<keyword evidence="30" id="KW-1185">Reference proteome</keyword>
<keyword evidence="8" id="KW-0597">Phosphoprotein</keyword>
<dbReference type="FunFam" id="1.10.357.150:FF:000001">
    <property type="entry name" value="centromere/kinetochore protein zw10 homolog"/>
    <property type="match status" value="1"/>
</dbReference>
<evidence type="ECO:0000259" key="27">
    <source>
        <dbReference type="Pfam" id="PF20666"/>
    </source>
</evidence>